<dbReference type="PANTHER" id="PTHR12271">
    <property type="entry name" value="POLY A POLYMERASE CID PAP -RELATED"/>
    <property type="match status" value="1"/>
</dbReference>
<feature type="compositionally biased region" description="Polar residues" evidence="2">
    <location>
        <begin position="231"/>
        <end position="257"/>
    </location>
</feature>
<accession>A0A813WGH2</accession>
<comment type="caution">
    <text evidence="4">The sequence shown here is derived from an EMBL/GenBank/DDBJ whole genome shotgun (WGS) entry which is preliminary data.</text>
</comment>
<evidence type="ECO:0000256" key="2">
    <source>
        <dbReference type="SAM" id="MobiDB-lite"/>
    </source>
</evidence>
<dbReference type="InterPro" id="IPR054708">
    <property type="entry name" value="MTPAP-like_central"/>
</dbReference>
<dbReference type="InterPro" id="IPR012677">
    <property type="entry name" value="Nucleotide-bd_a/b_plait_sf"/>
</dbReference>
<proteinExistence type="predicted"/>
<dbReference type="SUPFAM" id="SSF81631">
    <property type="entry name" value="PAP/OAS1 substrate-binding domain"/>
    <property type="match status" value="1"/>
</dbReference>
<dbReference type="SUPFAM" id="SSF54928">
    <property type="entry name" value="RNA-binding domain, RBD"/>
    <property type="match status" value="1"/>
</dbReference>
<dbReference type="Gene3D" id="3.30.460.10">
    <property type="entry name" value="Beta Polymerase, domain 2"/>
    <property type="match status" value="1"/>
</dbReference>
<name>A0A813WGH2_9BILA</name>
<evidence type="ECO:0000313" key="4">
    <source>
        <dbReference type="EMBL" id="CAF0851921.1"/>
    </source>
</evidence>
<dbReference type="Pfam" id="PF12874">
    <property type="entry name" value="zf-met"/>
    <property type="match status" value="1"/>
</dbReference>
<dbReference type="GO" id="GO:0031123">
    <property type="term" value="P:RNA 3'-end processing"/>
    <property type="evidence" value="ECO:0007669"/>
    <property type="project" value="TreeGrafter"/>
</dbReference>
<dbReference type="GO" id="GO:0003723">
    <property type="term" value="F:RNA binding"/>
    <property type="evidence" value="ECO:0007669"/>
    <property type="project" value="UniProtKB-UniRule"/>
</dbReference>
<feature type="domain" description="RRM" evidence="3">
    <location>
        <begin position="43"/>
        <end position="117"/>
    </location>
</feature>
<dbReference type="SUPFAM" id="SSF81301">
    <property type="entry name" value="Nucleotidyltransferase"/>
    <property type="match status" value="1"/>
</dbReference>
<dbReference type="GO" id="GO:1990817">
    <property type="term" value="F:poly(A) RNA polymerase activity"/>
    <property type="evidence" value="ECO:0007669"/>
    <property type="project" value="TreeGrafter"/>
</dbReference>
<dbReference type="Pfam" id="PF22600">
    <property type="entry name" value="MTPAP-like_central"/>
    <property type="match status" value="1"/>
</dbReference>
<dbReference type="AlphaFoldDB" id="A0A813WGH2"/>
<sequence length="755" mass="89350">MVLRCDLCRIEVPDEHVLADHTKGKRHQALLNARGRFEISQNSSIYVSRIKPEHDENILKDYFSHFGQIKNCFIDKEKHIYAIIEYEDINSVNKCLEYPDEHKLNDGSHLKVKQRNHHDFKSKRMLISEQEFLNINKEKEIEQHAIMIQNLNNKLTIDEQAEIIIEQEKITNEIFQMRKEFFQELEIMFVKYFPEAKLYLTGSMANNLATNLSDMDLVLVLNDTYIEPQHLSSSNNSGESMNIDENSCSNDIDMNQNKFKRNTSDESSNRSLSPPFQLSSYSADDFLQMSVTDRLNYIGRLLRSYAPYVCHVQRIAQARCPVVRFCHKQQKFFCELSINNHLAVANTDLIRYFLVFEPKLRSLLYTIRLWLKQKDLLGKGHRFNTYTLFWMIVCTLQLDNKQLPNVQTLTERATHKRQYGPWNCSVPDINQIEKNISNVSIEHMLHNFFLFYSTFNANQYELSPWLGKLECKTSNIILFSIFDPFEHDHNLTSNISQTNWLKFQEECLLAKQILDECSKKRQHKSWGLSLILTRKSLPKENFTHEQQQQYHHTQSAHTTELILSKQINKEQFEKNVEFILKDILLFEQINYEMIRKKRPASPLIIDNSNVSPNSLAEQLDETLSSKRRRIDDDQYTLTPIKDISYSKEKIYFQVIYRTWQDRRKLKRHIDNENKNISIFDRETLISSKLKEDNNHRVEIPIYLSMEIKFVPTTNDNNKAHIRLELQTNEHHQLFVDLSHFLNLYLPKMLETQSTT</sequence>
<dbReference type="Proteomes" id="UP000663864">
    <property type="component" value="Unassembled WGS sequence"/>
</dbReference>
<dbReference type="SMART" id="SM00360">
    <property type="entry name" value="RRM"/>
    <property type="match status" value="1"/>
</dbReference>
<dbReference type="InterPro" id="IPR013087">
    <property type="entry name" value="Znf_C2H2_type"/>
</dbReference>
<evidence type="ECO:0000259" key="3">
    <source>
        <dbReference type="PROSITE" id="PS50102"/>
    </source>
</evidence>
<reference evidence="4" key="1">
    <citation type="submission" date="2021-02" db="EMBL/GenBank/DDBJ databases">
        <authorList>
            <person name="Nowell W R."/>
        </authorList>
    </citation>
    <scope>NUCLEOTIDE SEQUENCE</scope>
</reference>
<gene>
    <name evidence="4" type="ORF">ZHD862_LOCUS4919</name>
</gene>
<protein>
    <recommendedName>
        <fullName evidence="3">RRM domain-containing protein</fullName>
    </recommendedName>
</protein>
<dbReference type="InterPro" id="IPR035979">
    <property type="entry name" value="RBD_domain_sf"/>
</dbReference>
<dbReference type="Gene3D" id="1.10.1410.10">
    <property type="match status" value="1"/>
</dbReference>
<dbReference type="Pfam" id="PF00076">
    <property type="entry name" value="RRM_1"/>
    <property type="match status" value="1"/>
</dbReference>
<dbReference type="PROSITE" id="PS50102">
    <property type="entry name" value="RRM"/>
    <property type="match status" value="1"/>
</dbReference>
<evidence type="ECO:0000313" key="5">
    <source>
        <dbReference type="Proteomes" id="UP000663864"/>
    </source>
</evidence>
<dbReference type="PANTHER" id="PTHR12271:SF127">
    <property type="entry name" value="SPECKLE TARGETED PIP5K1A-REGULATED POLY(A) POLYMERASE"/>
    <property type="match status" value="1"/>
</dbReference>
<organism evidence="4 5">
    <name type="scientific">Rotaria sordida</name>
    <dbReference type="NCBI Taxonomy" id="392033"/>
    <lineage>
        <taxon>Eukaryota</taxon>
        <taxon>Metazoa</taxon>
        <taxon>Spiralia</taxon>
        <taxon>Gnathifera</taxon>
        <taxon>Rotifera</taxon>
        <taxon>Eurotatoria</taxon>
        <taxon>Bdelloidea</taxon>
        <taxon>Philodinida</taxon>
        <taxon>Philodinidae</taxon>
        <taxon>Rotaria</taxon>
    </lineage>
</organism>
<dbReference type="EMBL" id="CAJNOT010000124">
    <property type="protein sequence ID" value="CAF0851921.1"/>
    <property type="molecule type" value="Genomic_DNA"/>
</dbReference>
<dbReference type="Gene3D" id="3.30.70.330">
    <property type="match status" value="1"/>
</dbReference>
<keyword evidence="1" id="KW-0694">RNA-binding</keyword>
<dbReference type="CDD" id="cd05402">
    <property type="entry name" value="NT_PAP_TUTase"/>
    <property type="match status" value="1"/>
</dbReference>
<dbReference type="InterPro" id="IPR043519">
    <property type="entry name" value="NT_sf"/>
</dbReference>
<dbReference type="InterPro" id="IPR000504">
    <property type="entry name" value="RRM_dom"/>
</dbReference>
<evidence type="ECO:0000256" key="1">
    <source>
        <dbReference type="PROSITE-ProRule" id="PRU00176"/>
    </source>
</evidence>
<feature type="region of interest" description="Disordered" evidence="2">
    <location>
        <begin position="231"/>
        <end position="276"/>
    </location>
</feature>